<protein>
    <submittedName>
        <fullName evidence="1">Uncharacterized protein</fullName>
    </submittedName>
</protein>
<gene>
    <name evidence="1" type="ORF">FHS44_008116</name>
</gene>
<comment type="caution">
    <text evidence="1">The sequence shown here is derived from an EMBL/GenBank/DDBJ whole genome shotgun (WGS) entry which is preliminary data.</text>
</comment>
<evidence type="ECO:0000313" key="1">
    <source>
        <dbReference type="EMBL" id="MBB4920963.1"/>
    </source>
</evidence>
<dbReference type="EMBL" id="JACHJP010000021">
    <property type="protein sequence ID" value="MBB4920963.1"/>
    <property type="molecule type" value="Genomic_DNA"/>
</dbReference>
<name>A0A7W7QWR6_9ACTN</name>
<dbReference type="Proteomes" id="UP000552644">
    <property type="component" value="Unassembled WGS sequence"/>
</dbReference>
<keyword evidence="2" id="KW-1185">Reference proteome</keyword>
<organism evidence="1 2">
    <name type="scientific">Streptosporangium saharense</name>
    <dbReference type="NCBI Taxonomy" id="1706840"/>
    <lineage>
        <taxon>Bacteria</taxon>
        <taxon>Bacillati</taxon>
        <taxon>Actinomycetota</taxon>
        <taxon>Actinomycetes</taxon>
        <taxon>Streptosporangiales</taxon>
        <taxon>Streptosporangiaceae</taxon>
        <taxon>Streptosporangium</taxon>
    </lineage>
</organism>
<proteinExistence type="predicted"/>
<sequence>MDEYDEDPHEDCLGIHVGSDGEHYDCDGRPI</sequence>
<evidence type="ECO:0000313" key="2">
    <source>
        <dbReference type="Proteomes" id="UP000552644"/>
    </source>
</evidence>
<reference evidence="1 2" key="1">
    <citation type="submission" date="2020-08" db="EMBL/GenBank/DDBJ databases">
        <title>Genomic Encyclopedia of Type Strains, Phase III (KMG-III): the genomes of soil and plant-associated and newly described type strains.</title>
        <authorList>
            <person name="Whitman W."/>
        </authorList>
    </citation>
    <scope>NUCLEOTIDE SEQUENCE [LARGE SCALE GENOMIC DNA]</scope>
    <source>
        <strain evidence="1 2">CECT 8840</strain>
    </source>
</reference>
<dbReference type="AlphaFoldDB" id="A0A7W7QWR6"/>
<accession>A0A7W7QWR6</accession>